<sequence length="589" mass="65581">MNEENSSDLEQRIKQLEERVAVLEKSQSATVVSPSRPSVQTIQKNEIPPVSKPAATPWQLPPKEQIDWEKRIAQDWLPKVFIFVLLFGVVWAFKAAVDSQLITEPLRVILGFTAAVVMLAFGEKQIHNQRRGLGLTLLGGAVAVLMLTTFAMHMLYGYVSVIPAFLLNILWIAGGLYLTYKHKTQTLGILVAVGGYLVPFLLESDQANVFMFSAYVLVLYLSLFVLSVRLKQRILFISSIALMHLTLGAYTALSALSADPAQLHFLLSVVGLVVLIQQLVVTGLLFNLNLFGGKALPLLFSNLGLTLLWSYAAFNSTVIQEEWGPSIRFANEAWTAYDWVLAGFLVIFMALTYLLLIKKDWLKLKVFSSISLFIATLLLLRVFEASNAELALLIESVVVYMIAIQINSRFQRFMSSVLLVISSWVIVLENLPLPAVFSVESLYFILLIAVLVIMYKLRKYKDEKQEEKTRNFSILALASGLIATLLIFQSALISTALDGYSSSTQSMGVSIGWGLFSIAAALYGIYSNKKKIRLFGIVWILVTLLKLVFVDFEFLSLGTRAILFIILGALGMLMSRLFYTAGGRKKLNA</sequence>
<keyword evidence="1" id="KW-0812">Transmembrane</keyword>
<dbReference type="KEGG" id="pmar:B0X71_08585"/>
<protein>
    <recommendedName>
        <fullName evidence="4">DUF2339 domain-containing protein</fullName>
    </recommendedName>
</protein>
<feature type="transmembrane region" description="Helical" evidence="1">
    <location>
        <begin position="158"/>
        <end position="179"/>
    </location>
</feature>
<reference evidence="2 3" key="1">
    <citation type="submission" date="2017-02" db="EMBL/GenBank/DDBJ databases">
        <title>The complete genomic sequence of a novel cold adapted crude oil-degrading bacterium Planococcus qaidamina Y42.</title>
        <authorList>
            <person name="Yang R."/>
        </authorList>
    </citation>
    <scope>NUCLEOTIDE SEQUENCE [LARGE SCALE GENOMIC DNA]</scope>
    <source>
        <strain evidence="2 3">Y42</strain>
    </source>
</reference>
<keyword evidence="1" id="KW-1133">Transmembrane helix</keyword>
<organism evidence="2 3">
    <name type="scientific">Planococcus lenghuensis</name>
    <dbReference type="NCBI Taxonomy" id="2213202"/>
    <lineage>
        <taxon>Bacteria</taxon>
        <taxon>Bacillati</taxon>
        <taxon>Bacillota</taxon>
        <taxon>Bacilli</taxon>
        <taxon>Bacillales</taxon>
        <taxon>Caryophanaceae</taxon>
        <taxon>Planococcus</taxon>
    </lineage>
</organism>
<feature type="transmembrane region" description="Helical" evidence="1">
    <location>
        <begin position="561"/>
        <end position="579"/>
    </location>
</feature>
<feature type="transmembrane region" description="Helical" evidence="1">
    <location>
        <begin position="334"/>
        <end position="357"/>
    </location>
</feature>
<dbReference type="InterPro" id="IPR019286">
    <property type="entry name" value="DUF2339_TM"/>
</dbReference>
<feature type="transmembrane region" description="Helical" evidence="1">
    <location>
        <begin position="76"/>
        <end position="93"/>
    </location>
</feature>
<feature type="transmembrane region" description="Helical" evidence="1">
    <location>
        <begin position="532"/>
        <end position="549"/>
    </location>
</feature>
<keyword evidence="3" id="KW-1185">Reference proteome</keyword>
<evidence type="ECO:0000313" key="2">
    <source>
        <dbReference type="EMBL" id="AQQ53141.1"/>
    </source>
</evidence>
<gene>
    <name evidence="2" type="ORF">B0X71_08585</name>
</gene>
<feature type="transmembrane region" description="Helical" evidence="1">
    <location>
        <begin position="435"/>
        <end position="454"/>
    </location>
</feature>
<dbReference type="PANTHER" id="PTHR38434">
    <property type="entry name" value="BLL2549 PROTEIN"/>
    <property type="match status" value="1"/>
</dbReference>
<name>A0A1Q2KY62_9BACL</name>
<evidence type="ECO:0000313" key="3">
    <source>
        <dbReference type="Proteomes" id="UP000188184"/>
    </source>
</evidence>
<feature type="transmembrane region" description="Helical" evidence="1">
    <location>
        <begin position="265"/>
        <end position="288"/>
    </location>
</feature>
<feature type="transmembrane region" description="Helical" evidence="1">
    <location>
        <begin position="389"/>
        <end position="406"/>
    </location>
</feature>
<feature type="transmembrane region" description="Helical" evidence="1">
    <location>
        <begin position="208"/>
        <end position="227"/>
    </location>
</feature>
<dbReference type="Pfam" id="PF10101">
    <property type="entry name" value="DUF2339"/>
    <property type="match status" value="1"/>
</dbReference>
<feature type="transmembrane region" description="Helical" evidence="1">
    <location>
        <begin position="413"/>
        <end position="429"/>
    </location>
</feature>
<feature type="transmembrane region" description="Helical" evidence="1">
    <location>
        <begin position="506"/>
        <end position="525"/>
    </location>
</feature>
<evidence type="ECO:0000256" key="1">
    <source>
        <dbReference type="SAM" id="Phobius"/>
    </source>
</evidence>
<dbReference type="AlphaFoldDB" id="A0A1Q2KY62"/>
<feature type="transmembrane region" description="Helical" evidence="1">
    <location>
        <begin position="234"/>
        <end position="253"/>
    </location>
</feature>
<dbReference type="PANTHER" id="PTHR38434:SF1">
    <property type="entry name" value="BLL2549 PROTEIN"/>
    <property type="match status" value="1"/>
</dbReference>
<dbReference type="OrthoDB" id="1805246at2"/>
<proteinExistence type="predicted"/>
<dbReference type="RefSeq" id="WP_077589027.1">
    <property type="nucleotide sequence ID" value="NZ_CP019640.1"/>
</dbReference>
<keyword evidence="1" id="KW-0472">Membrane</keyword>
<dbReference type="EMBL" id="CP019640">
    <property type="protein sequence ID" value="AQQ53141.1"/>
    <property type="molecule type" value="Genomic_DNA"/>
</dbReference>
<feature type="transmembrane region" description="Helical" evidence="1">
    <location>
        <begin position="133"/>
        <end position="152"/>
    </location>
</feature>
<dbReference type="Proteomes" id="UP000188184">
    <property type="component" value="Chromosome"/>
</dbReference>
<feature type="transmembrane region" description="Helical" evidence="1">
    <location>
        <begin position="105"/>
        <end position="121"/>
    </location>
</feature>
<evidence type="ECO:0008006" key="4">
    <source>
        <dbReference type="Google" id="ProtNLM"/>
    </source>
</evidence>
<feature type="transmembrane region" description="Helical" evidence="1">
    <location>
        <begin position="295"/>
        <end position="314"/>
    </location>
</feature>
<feature type="transmembrane region" description="Helical" evidence="1">
    <location>
        <begin position="186"/>
        <end position="202"/>
    </location>
</feature>
<feature type="transmembrane region" description="Helical" evidence="1">
    <location>
        <begin position="474"/>
        <end position="494"/>
    </location>
</feature>
<feature type="transmembrane region" description="Helical" evidence="1">
    <location>
        <begin position="364"/>
        <end position="383"/>
    </location>
</feature>
<accession>A0A1Q2KY62</accession>